<gene>
    <name evidence="6" type="ORF">Tci_052771</name>
</gene>
<evidence type="ECO:0000259" key="4">
    <source>
        <dbReference type="Pfam" id="PF24063"/>
    </source>
</evidence>
<evidence type="ECO:0000259" key="2">
    <source>
        <dbReference type="Pfam" id="PF19973"/>
    </source>
</evidence>
<name>A0A6L2N3V7_TANCI</name>
<evidence type="ECO:0000256" key="1">
    <source>
        <dbReference type="SAM" id="MobiDB-lite"/>
    </source>
</evidence>
<evidence type="ECO:0000259" key="5">
    <source>
        <dbReference type="Pfam" id="PF24096"/>
    </source>
</evidence>
<reference evidence="6" key="1">
    <citation type="journal article" date="2019" name="Sci. Rep.">
        <title>Draft genome of Tanacetum cinerariifolium, the natural source of mosquito coil.</title>
        <authorList>
            <person name="Yamashiro T."/>
            <person name="Shiraishi A."/>
            <person name="Satake H."/>
            <person name="Nakayama K."/>
        </authorList>
    </citation>
    <scope>NUCLEOTIDE SEQUENCE</scope>
</reference>
<dbReference type="InterPro" id="IPR055786">
    <property type="entry name" value="DUF7362"/>
</dbReference>
<dbReference type="Pfam" id="PF24096">
    <property type="entry name" value="DUF7379"/>
    <property type="match status" value="1"/>
</dbReference>
<feature type="compositionally biased region" description="Low complexity" evidence="1">
    <location>
        <begin position="789"/>
        <end position="803"/>
    </location>
</feature>
<dbReference type="InterPro" id="IPR055803">
    <property type="entry name" value="DUF7379"/>
</dbReference>
<dbReference type="SUPFAM" id="SSF53474">
    <property type="entry name" value="alpha/beta-Hydrolases"/>
    <property type="match status" value="1"/>
</dbReference>
<feature type="domain" description="DUF7362" evidence="3">
    <location>
        <begin position="57"/>
        <end position="184"/>
    </location>
</feature>
<feature type="region of interest" description="Disordered" evidence="1">
    <location>
        <begin position="21"/>
        <end position="53"/>
    </location>
</feature>
<dbReference type="InterPro" id="IPR045543">
    <property type="entry name" value="TCAD7"/>
</dbReference>
<dbReference type="EMBL" id="BKCJ010008146">
    <property type="protein sequence ID" value="GEU80793.1"/>
    <property type="molecule type" value="Genomic_DNA"/>
</dbReference>
<dbReference type="Pfam" id="PF19973">
    <property type="entry name" value="TCAD7"/>
    <property type="match status" value="1"/>
</dbReference>
<feature type="domain" description="DUF7379" evidence="5">
    <location>
        <begin position="235"/>
        <end position="428"/>
    </location>
</feature>
<feature type="region of interest" description="Disordered" evidence="1">
    <location>
        <begin position="1183"/>
        <end position="1203"/>
    </location>
</feature>
<dbReference type="AlphaFoldDB" id="A0A6L2N3V7"/>
<sequence>MPIVQRPSGLELDLPADFTLQQGATPSAPSRRAPVGRRFGPVPMSTPTPAATDSPWQQALVAAFENEEMTQVDQWVVEPRAGTQTRSRAAGTPELQVAVPLDGREDAAILLEQDGFFSWQFPTEVTVAPAAAGRRGPLTVGPARQARFRLSLVAGEQAGSGPAAPRGVVGDFLLGRVRAYVFKFAARIIVGQAMKFLERKVQRGLVYLPGPDPTTWQLTDPATLPLPADRPARVLLLVHGTFSSTISAYGALVATPWGQAFLAAAFATYDLVIGFDHATLSEDPLANASELLQALQAVPWPVPPRLDAVCHSRGGLVLRCLLEELLPLTAFAPQVERVVFVGVTNGGTLLAEPANWQAMVDLYTNLAVTTCQLLGQLPQAKALTTVLAEIVRSLGAFVKYLASTAVTDRGVPGLAAMEPDGEFITRLNQQQPGQPTIAQSNYYAVTSEFRPQVVGGEHEPRELPARLVQWLAGGFMQALMREPNDLVVHTAAMTQIDPAAGNYLKDVLAFGENPQVYHTNYFVWPRVLNALARWLRLTQPVSLSAAPAAATRRATPRHAGRVGVPASAETGPGRFVTAELPVAVDLDILVLPASLAVSDALAQVRTIHPSFVVVQQVELTATQEYVFKAEEVLALARRAGATPLAEALRLAALSPSATYTGSNVPTAPPAANPTASTAATHAVIRQQGRPVGVLPPAEPLLTSTELIALARRVNQPQREADFISQRRALPTLQSRGGDSFLPLPPLPPLLRRGVVMAGLSGATAHGGFEAFTFGDLLPKRKSRAGRGPGVTEPTKPTTTTQPVSPRPRRAKPQQTTPAQVSCYFRAEMDQVVGVGRPTTVEVQLAREALPAASSPAAAGQAAEVSPDQVLVVQVVPRVNFALVEAAERYRLEVPVPAAGAPSSLFFTLRATHAGEGEVWVQIFQQQVPLLTLSLQPSVADAPAGPAARVQVSAAATALPPAPAVHQLTILERRNGAELTYQFLLQLPALGVLTRVESEPFTGDRQQYVESIYVEIEQRWLSSQTDSDNFTQELRALGGALFDQLIPPKLQALLWQYRAQLTSILVLSEEPFIPWELVHLHEPDQPLPGDEEYFLGQLGLVRWLYAAGWPPQSLRLRPGQAGRAHGAGCAEAAATAGRTGLSALRRPRGGAARQYRQCPTTDAGPRGRGELPAGIPQCQHRRAVRQPAAKPPPGGAQRLPGRAGGLPADRNWRLRPGLPDPGSQCVRGHAMGGGRPAGPYVYRSILPAIAGGRYVG</sequence>
<evidence type="ECO:0000313" key="6">
    <source>
        <dbReference type="EMBL" id="GEU80793.1"/>
    </source>
</evidence>
<feature type="region of interest" description="Disordered" evidence="1">
    <location>
        <begin position="779"/>
        <end position="817"/>
    </location>
</feature>
<dbReference type="Pfam" id="PF24062">
    <property type="entry name" value="DUF7362"/>
    <property type="match status" value="1"/>
</dbReference>
<protein>
    <submittedName>
        <fullName evidence="6">Uncharacterized protein</fullName>
    </submittedName>
</protein>
<evidence type="ECO:0000259" key="3">
    <source>
        <dbReference type="Pfam" id="PF24062"/>
    </source>
</evidence>
<proteinExistence type="predicted"/>
<dbReference type="Pfam" id="PF24063">
    <property type="entry name" value="DUF7363"/>
    <property type="match status" value="1"/>
</dbReference>
<dbReference type="InterPro" id="IPR055787">
    <property type="entry name" value="DUF7363"/>
</dbReference>
<feature type="domain" description="Ternary complex associated" evidence="2">
    <location>
        <begin position="584"/>
        <end position="693"/>
    </location>
</feature>
<dbReference type="Gene3D" id="3.40.50.1820">
    <property type="entry name" value="alpha/beta hydrolase"/>
    <property type="match status" value="1"/>
</dbReference>
<feature type="region of interest" description="Disordered" evidence="1">
    <location>
        <begin position="1144"/>
        <end position="1169"/>
    </location>
</feature>
<comment type="caution">
    <text evidence="6">The sequence shown here is derived from an EMBL/GenBank/DDBJ whole genome shotgun (WGS) entry which is preliminary data.</text>
</comment>
<organism evidence="6">
    <name type="scientific">Tanacetum cinerariifolium</name>
    <name type="common">Dalmatian daisy</name>
    <name type="synonym">Chrysanthemum cinerariifolium</name>
    <dbReference type="NCBI Taxonomy" id="118510"/>
    <lineage>
        <taxon>Eukaryota</taxon>
        <taxon>Viridiplantae</taxon>
        <taxon>Streptophyta</taxon>
        <taxon>Embryophyta</taxon>
        <taxon>Tracheophyta</taxon>
        <taxon>Spermatophyta</taxon>
        <taxon>Magnoliopsida</taxon>
        <taxon>eudicotyledons</taxon>
        <taxon>Gunneridae</taxon>
        <taxon>Pentapetalae</taxon>
        <taxon>asterids</taxon>
        <taxon>campanulids</taxon>
        <taxon>Asterales</taxon>
        <taxon>Asteraceae</taxon>
        <taxon>Asteroideae</taxon>
        <taxon>Anthemideae</taxon>
        <taxon>Anthemidinae</taxon>
        <taxon>Tanacetum</taxon>
    </lineage>
</organism>
<dbReference type="InterPro" id="IPR029058">
    <property type="entry name" value="AB_hydrolase_fold"/>
</dbReference>
<feature type="domain" description="DUF7363" evidence="4">
    <location>
        <begin position="826"/>
        <end position="934"/>
    </location>
</feature>
<accession>A0A6L2N3V7</accession>